<evidence type="ECO:0000256" key="1">
    <source>
        <dbReference type="SAM" id="MobiDB-lite"/>
    </source>
</evidence>
<organism evidence="3">
    <name type="scientific">freshwater metagenome</name>
    <dbReference type="NCBI Taxonomy" id="449393"/>
    <lineage>
        <taxon>unclassified sequences</taxon>
        <taxon>metagenomes</taxon>
        <taxon>ecological metagenomes</taxon>
    </lineage>
</organism>
<dbReference type="InterPro" id="IPR008136">
    <property type="entry name" value="CinA_C"/>
</dbReference>
<protein>
    <submittedName>
        <fullName evidence="3">Unannotated protein</fullName>
    </submittedName>
</protein>
<accession>A0A6J7D3H6</accession>
<dbReference type="EMBL" id="CAFBLP010000004">
    <property type="protein sequence ID" value="CAB4861673.1"/>
    <property type="molecule type" value="Genomic_DNA"/>
</dbReference>
<dbReference type="AlphaFoldDB" id="A0A6J7D3H6"/>
<proteinExistence type="predicted"/>
<gene>
    <name evidence="3" type="ORF">UFOPK3376_00303</name>
</gene>
<reference evidence="3" key="1">
    <citation type="submission" date="2020-05" db="EMBL/GenBank/DDBJ databases">
        <authorList>
            <person name="Chiriac C."/>
            <person name="Salcher M."/>
            <person name="Ghai R."/>
            <person name="Kavagutti S V."/>
        </authorList>
    </citation>
    <scope>NUCLEOTIDE SEQUENCE</scope>
</reference>
<feature type="region of interest" description="Disordered" evidence="1">
    <location>
        <begin position="1"/>
        <end position="24"/>
    </location>
</feature>
<dbReference type="Gene3D" id="3.90.950.20">
    <property type="entry name" value="CinA-like"/>
    <property type="match status" value="1"/>
</dbReference>
<sequence>MAPPGCAHPAQPCTASAAPDRTISTPADDRWREVEHADRVFTPALTDMATRIATLLRARGETVAVAEGSAGGLISATLLSVPGASAYYIGGAIVYTAAAGRALMAGPIEVPRGMRGATEEFARYLAQSAAAKMAATWGIGEAGAAGPANPYGDPAGHAWVAVSGPSDATRHILTGLDGRTDNMIAFAIAALTLLVDTLESPARP</sequence>
<evidence type="ECO:0000259" key="2">
    <source>
        <dbReference type="Pfam" id="PF02464"/>
    </source>
</evidence>
<dbReference type="InterPro" id="IPR036653">
    <property type="entry name" value="CinA-like_C"/>
</dbReference>
<name>A0A6J7D3H6_9ZZZZ</name>
<dbReference type="Pfam" id="PF02464">
    <property type="entry name" value="CinA"/>
    <property type="match status" value="1"/>
</dbReference>
<dbReference type="SUPFAM" id="SSF142433">
    <property type="entry name" value="CinA-like"/>
    <property type="match status" value="1"/>
</dbReference>
<evidence type="ECO:0000313" key="3">
    <source>
        <dbReference type="EMBL" id="CAB4861673.1"/>
    </source>
</evidence>
<feature type="domain" description="CinA C-terminal" evidence="2">
    <location>
        <begin position="47"/>
        <end position="197"/>
    </location>
</feature>